<evidence type="ECO:0000256" key="1">
    <source>
        <dbReference type="SAM" id="Phobius"/>
    </source>
</evidence>
<dbReference type="OrthoDB" id="3078586at2759"/>
<reference evidence="2 3" key="1">
    <citation type="journal article" date="2020" name="ISME J.">
        <title>Uncovering the hidden diversity of litter-decomposition mechanisms in mushroom-forming fungi.</title>
        <authorList>
            <person name="Floudas D."/>
            <person name="Bentzer J."/>
            <person name="Ahren D."/>
            <person name="Johansson T."/>
            <person name="Persson P."/>
            <person name="Tunlid A."/>
        </authorList>
    </citation>
    <scope>NUCLEOTIDE SEQUENCE [LARGE SCALE GENOMIC DNA]</scope>
    <source>
        <strain evidence="2 3">CBS 175.51</strain>
    </source>
</reference>
<proteinExistence type="predicted"/>
<gene>
    <name evidence="2" type="ORF">D9611_004166</name>
</gene>
<feature type="transmembrane region" description="Helical" evidence="1">
    <location>
        <begin position="20"/>
        <end position="42"/>
    </location>
</feature>
<sequence length="200" mass="21701">MDALDPQMASTTYHVPTTVILLIAGFSIVIVITCVILIVAIMRARARTETNFQEDLQMYEATQLTESHKHYTFQFSPRLGGYKLAAPPEGISPYSVTNWKQGRKGPNGSLNANANSGRLIRLWAPFGRKGQGQTGQEEAEVNGMPPSDSMFTIRVSPSSPVVFGSVEEEGGSGSPYVKVTVTPPTPAKERVFRAVLNSKG</sequence>
<keyword evidence="1" id="KW-0812">Transmembrane</keyword>
<protein>
    <submittedName>
        <fullName evidence="2">Uncharacterized protein</fullName>
    </submittedName>
</protein>
<keyword evidence="3" id="KW-1185">Reference proteome</keyword>
<accession>A0A8H5F643</accession>
<organism evidence="2 3">
    <name type="scientific">Ephemerocybe angulata</name>
    <dbReference type="NCBI Taxonomy" id="980116"/>
    <lineage>
        <taxon>Eukaryota</taxon>
        <taxon>Fungi</taxon>
        <taxon>Dikarya</taxon>
        <taxon>Basidiomycota</taxon>
        <taxon>Agaricomycotina</taxon>
        <taxon>Agaricomycetes</taxon>
        <taxon>Agaricomycetidae</taxon>
        <taxon>Agaricales</taxon>
        <taxon>Agaricineae</taxon>
        <taxon>Psathyrellaceae</taxon>
        <taxon>Ephemerocybe</taxon>
    </lineage>
</organism>
<name>A0A8H5F643_9AGAR</name>
<dbReference type="EMBL" id="JAACJK010000164">
    <property type="protein sequence ID" value="KAF5324658.1"/>
    <property type="molecule type" value="Genomic_DNA"/>
</dbReference>
<comment type="caution">
    <text evidence="2">The sequence shown here is derived from an EMBL/GenBank/DDBJ whole genome shotgun (WGS) entry which is preliminary data.</text>
</comment>
<evidence type="ECO:0000313" key="2">
    <source>
        <dbReference type="EMBL" id="KAF5324658.1"/>
    </source>
</evidence>
<dbReference type="Proteomes" id="UP000541558">
    <property type="component" value="Unassembled WGS sequence"/>
</dbReference>
<evidence type="ECO:0000313" key="3">
    <source>
        <dbReference type="Proteomes" id="UP000541558"/>
    </source>
</evidence>
<dbReference type="AlphaFoldDB" id="A0A8H5F643"/>
<keyword evidence="1" id="KW-1133">Transmembrane helix</keyword>
<keyword evidence="1" id="KW-0472">Membrane</keyword>